<protein>
    <recommendedName>
        <fullName evidence="1">HEPN domain-containing protein</fullName>
    </recommendedName>
</protein>
<organism evidence="3 4">
    <name type="scientific">Sulfolobus acidocaldarius</name>
    <dbReference type="NCBI Taxonomy" id="2285"/>
    <lineage>
        <taxon>Archaea</taxon>
        <taxon>Thermoproteota</taxon>
        <taxon>Thermoprotei</taxon>
        <taxon>Sulfolobales</taxon>
        <taxon>Sulfolobaceae</taxon>
        <taxon>Sulfolobus</taxon>
    </lineage>
</organism>
<evidence type="ECO:0000259" key="1">
    <source>
        <dbReference type="Pfam" id="PF05168"/>
    </source>
</evidence>
<feature type="domain" description="HEPN" evidence="1">
    <location>
        <begin position="2"/>
        <end position="107"/>
    </location>
</feature>
<dbReference type="Proteomes" id="UP000060043">
    <property type="component" value="Chromosome"/>
</dbReference>
<dbReference type="Pfam" id="PF05168">
    <property type="entry name" value="HEPN"/>
    <property type="match status" value="1"/>
</dbReference>
<dbReference type="RefSeq" id="WP_011278734.1">
    <property type="nucleotide sequence ID" value="NZ_BHWZ01000005.1"/>
</dbReference>
<evidence type="ECO:0000313" key="3">
    <source>
        <dbReference type="EMBL" id="ALU32703.1"/>
    </source>
</evidence>
<dbReference type="OMA" id="CLNIAKI"/>
<dbReference type="Gene3D" id="1.20.120.330">
    <property type="entry name" value="Nucleotidyltransferases domain 2"/>
    <property type="match status" value="1"/>
</dbReference>
<evidence type="ECO:0000313" key="5">
    <source>
        <dbReference type="Proteomes" id="UP000065473"/>
    </source>
</evidence>
<accession>A0A0U3HCL7</accession>
<gene>
    <name evidence="2" type="ORF">ATY89_08435</name>
    <name evidence="3" type="ORF">ATZ20_11450</name>
</gene>
<dbReference type="OrthoDB" id="44090at2157"/>
<evidence type="ECO:0000313" key="2">
    <source>
        <dbReference type="EMBL" id="ALU29960.1"/>
    </source>
</evidence>
<dbReference type="EMBL" id="CP013694">
    <property type="protein sequence ID" value="ALU29960.1"/>
    <property type="molecule type" value="Genomic_DNA"/>
</dbReference>
<dbReference type="SUPFAM" id="SSF81593">
    <property type="entry name" value="Nucleotidyltransferase substrate binding subunit/domain"/>
    <property type="match status" value="1"/>
</dbReference>
<evidence type="ECO:0000313" key="4">
    <source>
        <dbReference type="Proteomes" id="UP000060043"/>
    </source>
</evidence>
<dbReference type="GeneID" id="14552435"/>
<name>A0A0U3HCL7_9CREN</name>
<dbReference type="Proteomes" id="UP000065473">
    <property type="component" value="Chromosome"/>
</dbReference>
<reference evidence="4 5" key="1">
    <citation type="submission" date="2015-12" db="EMBL/GenBank/DDBJ databases">
        <title>A stable core within a dynamic pangenome in Sulfolobus acidocaldarius.</title>
        <authorList>
            <person name="Anderson R."/>
            <person name="Kouris A."/>
            <person name="Seward C."/>
            <person name="Campbell K."/>
            <person name="Whitaker R."/>
        </authorList>
    </citation>
    <scope>NUCLEOTIDE SEQUENCE [LARGE SCALE GENOMIC DNA]</scope>
    <source>
        <strain evidence="2 5">GG12-C01-09</strain>
        <strain evidence="3 4">NG05B_CO5_07</strain>
    </source>
</reference>
<sequence>MNKADILLNEAEIDLKFKCFNKSVSASYFAVRKEIEYLAIKLGSTIPRRDDKLINILKHLGKDKLAEDVLYLYERRKDADYGDTGMDEGIAINCLNIAKIVITEVRRLSQSIT</sequence>
<dbReference type="EMBL" id="CP013695">
    <property type="protein sequence ID" value="ALU32703.1"/>
    <property type="molecule type" value="Genomic_DNA"/>
</dbReference>
<proteinExistence type="predicted"/>
<dbReference type="AlphaFoldDB" id="A0A0U3HCL7"/>
<dbReference type="InterPro" id="IPR007842">
    <property type="entry name" value="HEPN_dom"/>
</dbReference>